<dbReference type="Gene3D" id="3.90.280.10">
    <property type="entry name" value="PEBP-like"/>
    <property type="match status" value="1"/>
</dbReference>
<name>A0ABD1QAS1_9LAMI</name>
<reference evidence="2" key="1">
    <citation type="submission" date="2024-07" db="EMBL/GenBank/DDBJ databases">
        <title>Two chromosome-level genome assemblies of Korean endemic species Abeliophyllum distichum and Forsythia ovata (Oleaceae).</title>
        <authorList>
            <person name="Jang H."/>
        </authorList>
    </citation>
    <scope>NUCLEOTIDE SEQUENCE [LARGE SCALE GENOMIC DNA]</scope>
</reference>
<dbReference type="PANTHER" id="PTHR11362">
    <property type="entry name" value="PHOSPHATIDYLETHANOLAMINE-BINDING PROTEIN"/>
    <property type="match status" value="1"/>
</dbReference>
<dbReference type="InterPro" id="IPR035810">
    <property type="entry name" value="PEBP_euk"/>
</dbReference>
<dbReference type="EMBL" id="JBFOLJ010000015">
    <property type="protein sequence ID" value="KAL2473292.1"/>
    <property type="molecule type" value="Genomic_DNA"/>
</dbReference>
<keyword evidence="2" id="KW-1185">Reference proteome</keyword>
<proteinExistence type="predicted"/>
<evidence type="ECO:0000313" key="1">
    <source>
        <dbReference type="EMBL" id="KAL2473292.1"/>
    </source>
</evidence>
<gene>
    <name evidence="1" type="ORF">Fot_49028</name>
</gene>
<dbReference type="AlphaFoldDB" id="A0ABD1QAS1"/>
<protein>
    <submittedName>
        <fullName evidence="1">Protein MOTHER of FT and TF 1</fullName>
    </submittedName>
</protein>
<accession>A0ABD1QAS1</accession>
<dbReference type="Proteomes" id="UP001604277">
    <property type="component" value="Unassembled WGS sequence"/>
</dbReference>
<dbReference type="PANTHER" id="PTHR11362:SF145">
    <property type="entry name" value="PROTEIN MOTHER OF FT AND TFL1-LIKE"/>
    <property type="match status" value="1"/>
</dbReference>
<sequence length="136" mass="14934">MDVRAALDALVMGRVIGDVLNLFVPAAKLIVQYESTLVTNGFDINPSSWETSNLDGINIAGKELMPYVGPQPPTVIHIYLFAVFKQKGVMETVKTRPVERKNFSTGKLAGENELGLPAAPLYFNSQKQPRTRNSSL</sequence>
<organism evidence="1 2">
    <name type="scientific">Forsythia ovata</name>
    <dbReference type="NCBI Taxonomy" id="205694"/>
    <lineage>
        <taxon>Eukaryota</taxon>
        <taxon>Viridiplantae</taxon>
        <taxon>Streptophyta</taxon>
        <taxon>Embryophyta</taxon>
        <taxon>Tracheophyta</taxon>
        <taxon>Spermatophyta</taxon>
        <taxon>Magnoliopsida</taxon>
        <taxon>eudicotyledons</taxon>
        <taxon>Gunneridae</taxon>
        <taxon>Pentapetalae</taxon>
        <taxon>asterids</taxon>
        <taxon>lamiids</taxon>
        <taxon>Lamiales</taxon>
        <taxon>Oleaceae</taxon>
        <taxon>Forsythieae</taxon>
        <taxon>Forsythia</taxon>
    </lineage>
</organism>
<dbReference type="InterPro" id="IPR036610">
    <property type="entry name" value="PEBP-like_sf"/>
</dbReference>
<dbReference type="SUPFAM" id="SSF49777">
    <property type="entry name" value="PEBP-like"/>
    <property type="match status" value="1"/>
</dbReference>
<comment type="caution">
    <text evidence="1">The sequence shown here is derived from an EMBL/GenBank/DDBJ whole genome shotgun (WGS) entry which is preliminary data.</text>
</comment>
<evidence type="ECO:0000313" key="2">
    <source>
        <dbReference type="Proteomes" id="UP001604277"/>
    </source>
</evidence>